<evidence type="ECO:0000313" key="2">
    <source>
        <dbReference type="EMBL" id="GHG63166.1"/>
    </source>
</evidence>
<dbReference type="Proteomes" id="UP000659697">
    <property type="component" value="Unassembled WGS sequence"/>
</dbReference>
<feature type="domain" description="HTH hxlR-type" evidence="1">
    <location>
        <begin position="20"/>
        <end position="61"/>
    </location>
</feature>
<gene>
    <name evidence="2" type="ORF">GCM10010919_08630</name>
</gene>
<dbReference type="InterPro" id="IPR002577">
    <property type="entry name" value="HTH_HxlR"/>
</dbReference>
<organism evidence="2 3">
    <name type="scientific">Alishewanella longhuensis</name>
    <dbReference type="NCBI Taxonomy" id="1091037"/>
    <lineage>
        <taxon>Bacteria</taxon>
        <taxon>Pseudomonadati</taxon>
        <taxon>Pseudomonadota</taxon>
        <taxon>Gammaproteobacteria</taxon>
        <taxon>Alteromonadales</taxon>
        <taxon>Alteromonadaceae</taxon>
        <taxon>Alishewanella</taxon>
    </lineage>
</organism>
<accession>A0ABQ3KVQ3</accession>
<protein>
    <recommendedName>
        <fullName evidence="1">HTH hxlR-type domain-containing protein</fullName>
    </recommendedName>
</protein>
<keyword evidence="3" id="KW-1185">Reference proteome</keyword>
<name>A0ABQ3KVQ3_9ALTE</name>
<dbReference type="Pfam" id="PF01638">
    <property type="entry name" value="HxlR"/>
    <property type="match status" value="1"/>
</dbReference>
<evidence type="ECO:0000259" key="1">
    <source>
        <dbReference type="Pfam" id="PF01638"/>
    </source>
</evidence>
<dbReference type="InterPro" id="IPR036388">
    <property type="entry name" value="WH-like_DNA-bd_sf"/>
</dbReference>
<dbReference type="Gene3D" id="1.10.10.10">
    <property type="entry name" value="Winged helix-like DNA-binding domain superfamily/Winged helix DNA-binding domain"/>
    <property type="match status" value="1"/>
</dbReference>
<sequence length="70" mass="7773">MGYMLCVTPMIRVLALLCADAVQRNVRDTLPSSVEYELTALGYEPLPALDALVKVGHKLREKGFITHKLC</sequence>
<evidence type="ECO:0000313" key="3">
    <source>
        <dbReference type="Proteomes" id="UP000659697"/>
    </source>
</evidence>
<dbReference type="RefSeq" id="WP_189430616.1">
    <property type="nucleotide sequence ID" value="NZ_BNAO01000002.1"/>
</dbReference>
<proteinExistence type="predicted"/>
<comment type="caution">
    <text evidence="2">The sequence shown here is derived from an EMBL/GenBank/DDBJ whole genome shotgun (WGS) entry which is preliminary data.</text>
</comment>
<reference evidence="3" key="1">
    <citation type="journal article" date="2019" name="Int. J. Syst. Evol. Microbiol.">
        <title>The Global Catalogue of Microorganisms (GCM) 10K type strain sequencing project: providing services to taxonomists for standard genome sequencing and annotation.</title>
        <authorList>
            <consortium name="The Broad Institute Genomics Platform"/>
            <consortium name="The Broad Institute Genome Sequencing Center for Infectious Disease"/>
            <person name="Wu L."/>
            <person name="Ma J."/>
        </authorList>
    </citation>
    <scope>NUCLEOTIDE SEQUENCE [LARGE SCALE GENOMIC DNA]</scope>
    <source>
        <strain evidence="3">CGMCC 1.7003</strain>
    </source>
</reference>
<dbReference type="EMBL" id="BNAO01000002">
    <property type="protein sequence ID" value="GHG63166.1"/>
    <property type="molecule type" value="Genomic_DNA"/>
</dbReference>